<evidence type="ECO:0000313" key="2">
    <source>
        <dbReference type="Proteomes" id="UP000219573"/>
    </source>
</evidence>
<keyword evidence="2" id="KW-1185">Reference proteome</keyword>
<gene>
    <name evidence="1" type="ORF">SAMN06265827_10586</name>
</gene>
<dbReference type="Proteomes" id="UP000219573">
    <property type="component" value="Unassembled WGS sequence"/>
</dbReference>
<dbReference type="EMBL" id="OBDZ01000005">
    <property type="protein sequence ID" value="SNY19238.1"/>
    <property type="molecule type" value="Genomic_DNA"/>
</dbReference>
<protein>
    <submittedName>
        <fullName evidence="1">Uncharacterized protein</fullName>
    </submittedName>
</protein>
<reference evidence="2" key="1">
    <citation type="submission" date="2017-09" db="EMBL/GenBank/DDBJ databases">
        <authorList>
            <person name="Varghese N."/>
            <person name="Submissions S."/>
        </authorList>
    </citation>
    <scope>NUCLEOTIDE SEQUENCE [LARGE SCALE GENOMIC DNA]</scope>
    <source>
        <strain evidence="2">MSL47</strain>
    </source>
</reference>
<proteinExistence type="predicted"/>
<dbReference type="AlphaFoldDB" id="A0A285G768"/>
<sequence length="95" mass="11225">MFYYWEGSVLPNKNLKFTISKSCLIDLVQNLAKNGARPFMRLGKLEREINQVDLDRKIRWVEINDYCNSTKELTIVTEGGYRYVMKEKAKRKMVS</sequence>
<evidence type="ECO:0000313" key="1">
    <source>
        <dbReference type="EMBL" id="SNY19238.1"/>
    </source>
</evidence>
<organism evidence="1 2">
    <name type="scientific">Orenia metallireducens</name>
    <dbReference type="NCBI Taxonomy" id="1413210"/>
    <lineage>
        <taxon>Bacteria</taxon>
        <taxon>Bacillati</taxon>
        <taxon>Bacillota</taxon>
        <taxon>Clostridia</taxon>
        <taxon>Halanaerobiales</taxon>
        <taxon>Halobacteroidaceae</taxon>
        <taxon>Orenia</taxon>
    </lineage>
</organism>
<name>A0A285G768_9FIRM</name>
<accession>A0A285G768</accession>